<accession>A0A2T7NKS1</accession>
<reference evidence="8 9" key="1">
    <citation type="submission" date="2018-04" db="EMBL/GenBank/DDBJ databases">
        <title>The genome of golden apple snail Pomacea canaliculata provides insight into stress tolerance and invasive adaptation.</title>
        <authorList>
            <person name="Liu C."/>
            <person name="Liu B."/>
            <person name="Ren Y."/>
            <person name="Zhang Y."/>
            <person name="Wang H."/>
            <person name="Li S."/>
            <person name="Jiang F."/>
            <person name="Yin L."/>
            <person name="Zhang G."/>
            <person name="Qian W."/>
            <person name="Fan W."/>
        </authorList>
    </citation>
    <scope>NUCLEOTIDE SEQUENCE [LARGE SCALE GENOMIC DNA]</scope>
    <source>
        <strain evidence="8">SZHN2017</strain>
        <tissue evidence="8">Muscle</tissue>
    </source>
</reference>
<comment type="caution">
    <text evidence="8">The sequence shown here is derived from an EMBL/GenBank/DDBJ whole genome shotgun (WGS) entry which is preliminary data.</text>
</comment>
<evidence type="ECO:0000256" key="5">
    <source>
        <dbReference type="SAM" id="MobiDB-lite"/>
    </source>
</evidence>
<protein>
    <recommendedName>
        <fullName evidence="10">RING-type domain-containing protein</fullName>
    </recommendedName>
</protein>
<dbReference type="PANTHER" id="PTHR25462">
    <property type="entry name" value="BONUS, ISOFORM C-RELATED"/>
    <property type="match status" value="1"/>
</dbReference>
<dbReference type="InterPro" id="IPR013083">
    <property type="entry name" value="Znf_RING/FYVE/PHD"/>
</dbReference>
<feature type="compositionally biased region" description="Basic residues" evidence="5">
    <location>
        <begin position="222"/>
        <end position="232"/>
    </location>
</feature>
<dbReference type="SMART" id="SM00336">
    <property type="entry name" value="BBOX"/>
    <property type="match status" value="2"/>
</dbReference>
<evidence type="ECO:0000313" key="9">
    <source>
        <dbReference type="Proteomes" id="UP000245119"/>
    </source>
</evidence>
<feature type="compositionally biased region" description="Low complexity" evidence="5">
    <location>
        <begin position="212"/>
        <end position="221"/>
    </location>
</feature>
<evidence type="ECO:0000256" key="4">
    <source>
        <dbReference type="PROSITE-ProRule" id="PRU00024"/>
    </source>
</evidence>
<dbReference type="InterPro" id="IPR017907">
    <property type="entry name" value="Znf_RING_CS"/>
</dbReference>
<dbReference type="GO" id="GO:0008270">
    <property type="term" value="F:zinc ion binding"/>
    <property type="evidence" value="ECO:0007669"/>
    <property type="project" value="UniProtKB-KW"/>
</dbReference>
<dbReference type="SMART" id="SM00184">
    <property type="entry name" value="RING"/>
    <property type="match status" value="1"/>
</dbReference>
<dbReference type="Proteomes" id="UP000245119">
    <property type="component" value="Linkage Group LG11"/>
</dbReference>
<evidence type="ECO:0000256" key="1">
    <source>
        <dbReference type="ARBA" id="ARBA00022723"/>
    </source>
</evidence>
<dbReference type="InterPro" id="IPR018957">
    <property type="entry name" value="Znf_C3HC4_RING-type"/>
</dbReference>
<keyword evidence="3" id="KW-0862">Zinc</keyword>
<dbReference type="SUPFAM" id="SSF57845">
    <property type="entry name" value="B-box zinc-binding domain"/>
    <property type="match status" value="1"/>
</dbReference>
<dbReference type="InterPro" id="IPR001841">
    <property type="entry name" value="Znf_RING"/>
</dbReference>
<dbReference type="EMBL" id="PZQS01000011">
    <property type="protein sequence ID" value="PVD21770.1"/>
    <property type="molecule type" value="Genomic_DNA"/>
</dbReference>
<feature type="region of interest" description="Disordered" evidence="5">
    <location>
        <begin position="202"/>
        <end position="240"/>
    </location>
</feature>
<gene>
    <name evidence="8" type="ORF">C0Q70_17571</name>
</gene>
<dbReference type="OMA" id="IVESYDC"/>
<evidence type="ECO:0000313" key="8">
    <source>
        <dbReference type="EMBL" id="PVD21770.1"/>
    </source>
</evidence>
<feature type="domain" description="RING-type" evidence="6">
    <location>
        <begin position="10"/>
        <end position="50"/>
    </location>
</feature>
<dbReference type="PROSITE" id="PS50119">
    <property type="entry name" value="ZF_BBOX"/>
    <property type="match status" value="2"/>
</dbReference>
<dbReference type="GO" id="GO:0005654">
    <property type="term" value="C:nucleoplasm"/>
    <property type="evidence" value="ECO:0007669"/>
    <property type="project" value="TreeGrafter"/>
</dbReference>
<proteinExistence type="predicted"/>
<keyword evidence="1" id="KW-0479">Metal-binding</keyword>
<organism evidence="8 9">
    <name type="scientific">Pomacea canaliculata</name>
    <name type="common">Golden apple snail</name>
    <dbReference type="NCBI Taxonomy" id="400727"/>
    <lineage>
        <taxon>Eukaryota</taxon>
        <taxon>Metazoa</taxon>
        <taxon>Spiralia</taxon>
        <taxon>Lophotrochozoa</taxon>
        <taxon>Mollusca</taxon>
        <taxon>Gastropoda</taxon>
        <taxon>Caenogastropoda</taxon>
        <taxon>Architaenioglossa</taxon>
        <taxon>Ampullarioidea</taxon>
        <taxon>Ampullariidae</taxon>
        <taxon>Pomacea</taxon>
    </lineage>
</organism>
<evidence type="ECO:0000259" key="7">
    <source>
        <dbReference type="PROSITE" id="PS50119"/>
    </source>
</evidence>
<dbReference type="InterPro" id="IPR047153">
    <property type="entry name" value="TRIM45/56/19-like"/>
</dbReference>
<keyword evidence="2 4" id="KW-0863">Zinc-finger</keyword>
<dbReference type="OrthoDB" id="111250at2759"/>
<dbReference type="Pfam" id="PF00097">
    <property type="entry name" value="zf-C3HC4"/>
    <property type="match status" value="1"/>
</dbReference>
<sequence>MAEASDEKECIVCTNHFTTPKILPCGHLLCRQCVISWMDSNPDAGCPLCRCPIVEPGHHAHRKPVNVADALPTDLVMEAVVQSAGVLAQDPNCRACEEGKADFICLQCLDMMCISCARIHKRMSMTRGHDVESLSTVTAESLAARGPGMCADHGEKHSFFCHDHGLALCASCRDLQHKPCRAVSKLDEEMTSAKKSLEDLIVQLQKRGADPGTGHSSSGRSSGRRGHQRAGRHGADRPSM</sequence>
<dbReference type="CDD" id="cd19757">
    <property type="entry name" value="Bbox1"/>
    <property type="match status" value="1"/>
</dbReference>
<dbReference type="PROSITE" id="PS00518">
    <property type="entry name" value="ZF_RING_1"/>
    <property type="match status" value="1"/>
</dbReference>
<evidence type="ECO:0008006" key="10">
    <source>
        <dbReference type="Google" id="ProtNLM"/>
    </source>
</evidence>
<feature type="domain" description="B box-type" evidence="7">
    <location>
        <begin position="88"/>
        <end position="134"/>
    </location>
</feature>
<dbReference type="InterPro" id="IPR000315">
    <property type="entry name" value="Znf_B-box"/>
</dbReference>
<keyword evidence="9" id="KW-1185">Reference proteome</keyword>
<evidence type="ECO:0000259" key="6">
    <source>
        <dbReference type="PROSITE" id="PS50089"/>
    </source>
</evidence>
<feature type="domain" description="B box-type" evidence="7">
    <location>
        <begin position="145"/>
        <end position="178"/>
    </location>
</feature>
<evidence type="ECO:0000256" key="2">
    <source>
        <dbReference type="ARBA" id="ARBA00022771"/>
    </source>
</evidence>
<dbReference type="PROSITE" id="PS50089">
    <property type="entry name" value="ZF_RING_2"/>
    <property type="match status" value="1"/>
</dbReference>
<dbReference type="Gene3D" id="3.30.40.10">
    <property type="entry name" value="Zinc/RING finger domain, C3HC4 (zinc finger)"/>
    <property type="match status" value="1"/>
</dbReference>
<dbReference type="SUPFAM" id="SSF57850">
    <property type="entry name" value="RING/U-box"/>
    <property type="match status" value="1"/>
</dbReference>
<dbReference type="PANTHER" id="PTHR25462:SF296">
    <property type="entry name" value="MEIOTIC P26, ISOFORM F"/>
    <property type="match status" value="1"/>
</dbReference>
<evidence type="ECO:0000256" key="3">
    <source>
        <dbReference type="ARBA" id="ARBA00022833"/>
    </source>
</evidence>
<dbReference type="Gene3D" id="3.30.160.60">
    <property type="entry name" value="Classic Zinc Finger"/>
    <property type="match status" value="1"/>
</dbReference>
<dbReference type="AlphaFoldDB" id="A0A2T7NKS1"/>
<dbReference type="GO" id="GO:0061630">
    <property type="term" value="F:ubiquitin protein ligase activity"/>
    <property type="evidence" value="ECO:0007669"/>
    <property type="project" value="TreeGrafter"/>
</dbReference>
<name>A0A2T7NKS1_POMCA</name>